<dbReference type="FunCoup" id="F2UIN3">
    <property type="interactions" value="1007"/>
</dbReference>
<dbReference type="KEGG" id="sre:PTSG_07420"/>
<sequence>MSAVPNASPTRRDRDENNRKIFVGSLDPRTTREQLVDYFDKFGNIVDCVVMTDAQGTRSRGFGFVTFKEAASVEQVLASGPHEIAGRVIDPKRALPRHHHDDPHQQQQQQPQQHRQPRVRKVFLGGLPHDAKEEEIKDFFSKYGDVEDVIIQYDRISGRPRGFGFVVFENDATVDQLVTSSERVYVEFKGKRVEIKRAFPKESAPRSSTARQYQQQFTYRRAGEAYVPTAPMVRPNYRQPLTPFPQPPYPAAQQMMQRYYPSPYYPQFSPYAARPSFDQFPVQQQQVQQPQQQQQFYDPTMGQPVGMEMMPDDGMQPAQVQFPTAYDPTAPVAYMAPTMPMMAQTTAHTQPSHMAVPMQQAPPQLAPHPQGGVMPSMQHQQHFPYS</sequence>
<feature type="region of interest" description="Disordered" evidence="4">
    <location>
        <begin position="361"/>
        <end position="386"/>
    </location>
</feature>
<feature type="compositionally biased region" description="Low complexity" evidence="4">
    <location>
        <begin position="105"/>
        <end position="114"/>
    </location>
</feature>
<feature type="compositionally biased region" description="Polar residues" evidence="4">
    <location>
        <begin position="377"/>
        <end position="386"/>
    </location>
</feature>
<dbReference type="OMA" id="SIMINIG"/>
<dbReference type="Gene3D" id="3.30.70.330">
    <property type="match status" value="2"/>
</dbReference>
<evidence type="ECO:0000256" key="2">
    <source>
        <dbReference type="ARBA" id="ARBA00022884"/>
    </source>
</evidence>
<dbReference type="PANTHER" id="PTHR48032">
    <property type="entry name" value="RNA-BINDING PROTEIN MUSASHI HOMOLOG RBP6"/>
    <property type="match status" value="1"/>
</dbReference>
<evidence type="ECO:0000256" key="1">
    <source>
        <dbReference type="ARBA" id="ARBA00022737"/>
    </source>
</evidence>
<evidence type="ECO:0000256" key="3">
    <source>
        <dbReference type="PROSITE-ProRule" id="PRU00176"/>
    </source>
</evidence>
<reference evidence="6" key="1">
    <citation type="submission" date="2009-08" db="EMBL/GenBank/DDBJ databases">
        <title>Annotation of Salpingoeca rosetta.</title>
        <authorList>
            <consortium name="The Broad Institute Genome Sequencing Platform"/>
            <person name="Russ C."/>
            <person name="Cuomo C."/>
            <person name="Burger G."/>
            <person name="Gray M.W."/>
            <person name="Holland P.W.H."/>
            <person name="King N."/>
            <person name="Lang F.B.F."/>
            <person name="Roger A.J."/>
            <person name="Ruiz-Trillo I."/>
            <person name="Young S.K."/>
            <person name="Zeng Q."/>
            <person name="Gargeya S."/>
            <person name="Alvarado L."/>
            <person name="Berlin A."/>
            <person name="Chapman S.B."/>
            <person name="Chen Z."/>
            <person name="Freedman E."/>
            <person name="Gellesch M."/>
            <person name="Goldberg J."/>
            <person name="Griggs A."/>
            <person name="Gujja S."/>
            <person name="Heilman E."/>
            <person name="Heiman D."/>
            <person name="Howarth C."/>
            <person name="Mehta T."/>
            <person name="Neiman D."/>
            <person name="Pearson M."/>
            <person name="Roberts A."/>
            <person name="Saif S."/>
            <person name="Shea T."/>
            <person name="Shenoy N."/>
            <person name="Sisk P."/>
            <person name="Stolte C."/>
            <person name="Sykes S."/>
            <person name="White J."/>
            <person name="Yandava C."/>
            <person name="Haas B."/>
            <person name="Nusbaum C."/>
            <person name="Birren B."/>
        </authorList>
    </citation>
    <scope>NUCLEOTIDE SEQUENCE [LARGE SCALE GENOMIC DNA]</scope>
    <source>
        <strain evidence="6">ATCC 50818</strain>
    </source>
</reference>
<dbReference type="InParanoid" id="F2UIN3"/>
<dbReference type="SUPFAM" id="SSF54928">
    <property type="entry name" value="RNA-binding domain, RBD"/>
    <property type="match status" value="2"/>
</dbReference>
<dbReference type="SMART" id="SM00360">
    <property type="entry name" value="RRM"/>
    <property type="match status" value="2"/>
</dbReference>
<evidence type="ECO:0000256" key="4">
    <source>
        <dbReference type="SAM" id="MobiDB-lite"/>
    </source>
</evidence>
<protein>
    <submittedName>
        <fullName evidence="6">RNA binding protein</fullName>
    </submittedName>
</protein>
<evidence type="ECO:0000259" key="5">
    <source>
        <dbReference type="PROSITE" id="PS50102"/>
    </source>
</evidence>
<dbReference type="GO" id="GO:0003729">
    <property type="term" value="F:mRNA binding"/>
    <property type="evidence" value="ECO:0007669"/>
    <property type="project" value="TreeGrafter"/>
</dbReference>
<proteinExistence type="predicted"/>
<dbReference type="GeneID" id="16071484"/>
<dbReference type="AlphaFoldDB" id="F2UIN3"/>
<dbReference type="Pfam" id="PF00076">
    <property type="entry name" value="RRM_1"/>
    <property type="match status" value="2"/>
</dbReference>
<dbReference type="InterPro" id="IPR012677">
    <property type="entry name" value="Nucleotide-bd_a/b_plait_sf"/>
</dbReference>
<feature type="compositionally biased region" description="Low complexity" evidence="4">
    <location>
        <begin position="361"/>
        <end position="370"/>
    </location>
</feature>
<dbReference type="EMBL" id="GL832976">
    <property type="protein sequence ID" value="EGD77082.1"/>
    <property type="molecule type" value="Genomic_DNA"/>
</dbReference>
<keyword evidence="7" id="KW-1185">Reference proteome</keyword>
<keyword evidence="1" id="KW-0677">Repeat</keyword>
<feature type="domain" description="RRM" evidence="5">
    <location>
        <begin position="19"/>
        <end position="95"/>
    </location>
</feature>
<dbReference type="GO" id="GO:0006417">
    <property type="term" value="P:regulation of translation"/>
    <property type="evidence" value="ECO:0007669"/>
    <property type="project" value="TreeGrafter"/>
</dbReference>
<keyword evidence="2 3" id="KW-0694">RNA-binding</keyword>
<dbReference type="InterPro" id="IPR035979">
    <property type="entry name" value="RBD_domain_sf"/>
</dbReference>
<feature type="compositionally biased region" description="Basic and acidic residues" evidence="4">
    <location>
        <begin position="94"/>
        <end position="104"/>
    </location>
</feature>
<evidence type="ECO:0000313" key="6">
    <source>
        <dbReference type="EMBL" id="EGD77082.1"/>
    </source>
</evidence>
<dbReference type="PROSITE" id="PS50102">
    <property type="entry name" value="RRM"/>
    <property type="match status" value="2"/>
</dbReference>
<accession>F2UIN3</accession>
<feature type="domain" description="RRM" evidence="5">
    <location>
        <begin position="120"/>
        <end position="200"/>
    </location>
</feature>
<dbReference type="eggNOG" id="KOG4205">
    <property type="taxonomic scope" value="Eukaryota"/>
</dbReference>
<gene>
    <name evidence="6" type="ORF">PTSG_07420</name>
</gene>
<organism evidence="7">
    <name type="scientific">Salpingoeca rosetta (strain ATCC 50818 / BSB-021)</name>
    <dbReference type="NCBI Taxonomy" id="946362"/>
    <lineage>
        <taxon>Eukaryota</taxon>
        <taxon>Choanoflagellata</taxon>
        <taxon>Craspedida</taxon>
        <taxon>Salpingoecidae</taxon>
        <taxon>Salpingoeca</taxon>
    </lineage>
</organism>
<evidence type="ECO:0000313" key="7">
    <source>
        <dbReference type="Proteomes" id="UP000007799"/>
    </source>
</evidence>
<dbReference type="RefSeq" id="XP_004990921.1">
    <property type="nucleotide sequence ID" value="XM_004990864.1"/>
</dbReference>
<dbReference type="PANTHER" id="PTHR48032:SF6">
    <property type="entry name" value="RNA-BINDING (RRM_RBD_RNP MOTIFS) FAMILY PROTEIN"/>
    <property type="match status" value="1"/>
</dbReference>
<dbReference type="FunFam" id="3.30.70.330:FF:000040">
    <property type="entry name" value="Heterogeneous nuclear ribonucleoprotein A2/B1"/>
    <property type="match status" value="1"/>
</dbReference>
<name>F2UIN3_SALR5</name>
<feature type="region of interest" description="Disordered" evidence="4">
    <location>
        <begin position="94"/>
        <end position="117"/>
    </location>
</feature>
<dbReference type="Proteomes" id="UP000007799">
    <property type="component" value="Unassembled WGS sequence"/>
</dbReference>
<dbReference type="InterPro" id="IPR000504">
    <property type="entry name" value="RRM_dom"/>
</dbReference>
<dbReference type="OrthoDB" id="1875751at2759"/>
<dbReference type="STRING" id="946362.F2UIN3"/>